<evidence type="ECO:0000313" key="1">
    <source>
        <dbReference type="EMBL" id="EIM63779.1"/>
    </source>
</evidence>
<dbReference type="Proteomes" id="UP000005778">
    <property type="component" value="Chromosome"/>
</dbReference>
<reference evidence="1 2" key="2">
    <citation type="submission" date="2012-02" db="EMBL/GenBank/DDBJ databases">
        <title>Improved High-Quality Draft sequence of Desulfobacter postgatei 2ac9.</title>
        <authorList>
            <consortium name="US DOE Joint Genome Institute"/>
            <person name="Lucas S."/>
            <person name="Han J."/>
            <person name="Lapidus A."/>
            <person name="Cheng J.-F."/>
            <person name="Goodwin L."/>
            <person name="Pitluck S."/>
            <person name="Peters L."/>
            <person name="Ovchinnikova G."/>
            <person name="Held B."/>
            <person name="Detter J.C."/>
            <person name="Han C."/>
            <person name="Tapia R."/>
            <person name="Land M."/>
            <person name="Hauser L."/>
            <person name="Kyrpides N."/>
            <person name="Ivanova N."/>
            <person name="Pagani I."/>
            <person name="Orellana R."/>
            <person name="Lovley D."/>
            <person name="Woyke T."/>
        </authorList>
    </citation>
    <scope>NUCLEOTIDE SEQUENCE [LARGE SCALE GENOMIC DNA]</scope>
    <source>
        <strain evidence="1 2">2ac9</strain>
    </source>
</reference>
<dbReference type="EMBL" id="CM001488">
    <property type="protein sequence ID" value="EIM63779.1"/>
    <property type="molecule type" value="Genomic_DNA"/>
</dbReference>
<reference evidence="1 2" key="1">
    <citation type="submission" date="2011-09" db="EMBL/GenBank/DDBJ databases">
        <authorList>
            <consortium name="US DOE Joint Genome Institute (JGI-PGF)"/>
            <person name="Lucas S."/>
            <person name="Han J."/>
            <person name="Lapidus A."/>
            <person name="Cheng J.-F."/>
            <person name="Goodwin L."/>
            <person name="Pitluck S."/>
            <person name="Peters L."/>
            <person name="Land M.L."/>
            <person name="Hauser L."/>
            <person name="Orellana R."/>
            <person name="Lovley D."/>
            <person name="Woyke T.J."/>
        </authorList>
    </citation>
    <scope>NUCLEOTIDE SEQUENCE [LARGE SCALE GENOMIC DNA]</scope>
    <source>
        <strain evidence="1 2">2ac9</strain>
    </source>
</reference>
<name>I5B2R6_9BACT</name>
<sequence length="82" mass="9173">MGAIQIPTVDYINIKMFTMWNLAPELLLIILAIKLLKNKSCSYTQHAYECLGSGFQTTAISGGRPSIVFMALKLQASHMRLR</sequence>
<dbReference type="AlphaFoldDB" id="I5B2R6"/>
<dbReference type="STRING" id="879212.DespoDRAFT_01869"/>
<gene>
    <name evidence="1" type="ORF">DespoDRAFT_01869</name>
</gene>
<proteinExistence type="predicted"/>
<organism evidence="1 2">
    <name type="scientific">Desulfobacter postgatei 2ac9</name>
    <dbReference type="NCBI Taxonomy" id="879212"/>
    <lineage>
        <taxon>Bacteria</taxon>
        <taxon>Pseudomonadati</taxon>
        <taxon>Thermodesulfobacteriota</taxon>
        <taxon>Desulfobacteria</taxon>
        <taxon>Desulfobacterales</taxon>
        <taxon>Desulfobacteraceae</taxon>
        <taxon>Desulfobacter</taxon>
    </lineage>
</organism>
<accession>I5B2R6</accession>
<evidence type="ECO:0000313" key="2">
    <source>
        <dbReference type="Proteomes" id="UP000005778"/>
    </source>
</evidence>
<dbReference type="HOGENOM" id="CLU_2552755_0_0_7"/>
<keyword evidence="2" id="KW-1185">Reference proteome</keyword>
<protein>
    <submittedName>
        <fullName evidence="1">Uncharacterized protein</fullName>
    </submittedName>
</protein>